<dbReference type="Proteomes" id="UP000195569">
    <property type="component" value="Unassembled WGS sequence"/>
</dbReference>
<organism evidence="1 2">
    <name type="scientific">Paraburkholderia piptadeniae</name>
    <dbReference type="NCBI Taxonomy" id="1701573"/>
    <lineage>
        <taxon>Bacteria</taxon>
        <taxon>Pseudomonadati</taxon>
        <taxon>Pseudomonadota</taxon>
        <taxon>Betaproteobacteria</taxon>
        <taxon>Burkholderiales</taxon>
        <taxon>Burkholderiaceae</taxon>
        <taxon>Paraburkholderia</taxon>
    </lineage>
</organism>
<keyword evidence="2" id="KW-1185">Reference proteome</keyword>
<protein>
    <submittedName>
        <fullName evidence="1">Uncharacterized protein</fullName>
    </submittedName>
</protein>
<reference evidence="1" key="1">
    <citation type="submission" date="2016-12" db="EMBL/GenBank/DDBJ databases">
        <authorList>
            <person name="Moulin L."/>
        </authorList>
    </citation>
    <scope>NUCLEOTIDE SEQUENCE [LARGE SCALE GENOMIC DNA]</scope>
    <source>
        <strain evidence="1">STM 7183</strain>
    </source>
</reference>
<evidence type="ECO:0000313" key="1">
    <source>
        <dbReference type="EMBL" id="SIT51377.1"/>
    </source>
</evidence>
<proteinExistence type="predicted"/>
<evidence type="ECO:0000313" key="2">
    <source>
        <dbReference type="Proteomes" id="UP000195569"/>
    </source>
</evidence>
<sequence>MAARVRKIPQTVTGRLSNAALTDLSLRNHLSLNALSSKHGAAFHLGSVVRTMFASFYLFDAGFGDGNLSIYTDADSSLRELATSRNIESSYRLGSHAVQATARLLELYDSQLQTAPLDELIAAHQRAEGNFHASPERRLSIPELVQRCQRGRHKVSMDSIVNS</sequence>
<name>A0A1N7SVI4_9BURK</name>
<comment type="caution">
    <text evidence="1">The sequence shown here is derived from an EMBL/GenBank/DDBJ whole genome shotgun (WGS) entry which is preliminary data.</text>
</comment>
<gene>
    <name evidence="1" type="ORF">BN2476_1190005</name>
</gene>
<dbReference type="EMBL" id="CYGY02000119">
    <property type="protein sequence ID" value="SIT51377.1"/>
    <property type="molecule type" value="Genomic_DNA"/>
</dbReference>
<accession>A0A1N7SVI4</accession>
<dbReference type="AlphaFoldDB" id="A0A1N7SVI4"/>